<evidence type="ECO:0008006" key="3">
    <source>
        <dbReference type="Google" id="ProtNLM"/>
    </source>
</evidence>
<accession>A0ABQ1K0C3</accession>
<comment type="caution">
    <text evidence="1">The sequence shown here is derived from an EMBL/GenBank/DDBJ whole genome shotgun (WGS) entry which is preliminary data.</text>
</comment>
<keyword evidence="2" id="KW-1185">Reference proteome</keyword>
<sequence length="184" mass="20510">MLDRTLHPNSQTLLTAWQRMNAVHTDGSAAPATRDHPDLVSRLFVIQDAGDSDWVFRTAGEQIQASLGRQLTDHNFLNFWAGHDRAMLELFLKSILEERLPGVVRGRGESLTGERVDLELILAPLAKPPHKDGGARILGLYQTLGGEMFLRGRPVWRHRVTALFPPDSGKPEPHLKLVASNDID</sequence>
<dbReference type="Proteomes" id="UP000628854">
    <property type="component" value="Unassembled WGS sequence"/>
</dbReference>
<name>A0ABQ1K0C3_9PROT</name>
<gene>
    <name evidence="1" type="ORF">GCM10011503_30180</name>
</gene>
<proteinExistence type="predicted"/>
<protein>
    <recommendedName>
        <fullName evidence="3">PAS domain-containing protein</fullName>
    </recommendedName>
</protein>
<dbReference type="RefSeq" id="WP_158084577.1">
    <property type="nucleotide sequence ID" value="NZ_BMKF01000002.1"/>
</dbReference>
<dbReference type="EMBL" id="BMKF01000002">
    <property type="protein sequence ID" value="GGB79275.1"/>
    <property type="molecule type" value="Genomic_DNA"/>
</dbReference>
<evidence type="ECO:0000313" key="2">
    <source>
        <dbReference type="Proteomes" id="UP000628854"/>
    </source>
</evidence>
<dbReference type="Pfam" id="PF07310">
    <property type="entry name" value="PAS_5"/>
    <property type="match status" value="1"/>
</dbReference>
<evidence type="ECO:0000313" key="1">
    <source>
        <dbReference type="EMBL" id="GGB79275.1"/>
    </source>
</evidence>
<dbReference type="InterPro" id="IPR009922">
    <property type="entry name" value="DUF1457"/>
</dbReference>
<reference evidence="2" key="1">
    <citation type="journal article" date="2019" name="Int. J. Syst. Evol. Microbiol.">
        <title>The Global Catalogue of Microorganisms (GCM) 10K type strain sequencing project: providing services to taxonomists for standard genome sequencing and annotation.</title>
        <authorList>
            <consortium name="The Broad Institute Genomics Platform"/>
            <consortium name="The Broad Institute Genome Sequencing Center for Infectious Disease"/>
            <person name="Wu L."/>
            <person name="Ma J."/>
        </authorList>
    </citation>
    <scope>NUCLEOTIDE SEQUENCE [LARGE SCALE GENOMIC DNA]</scope>
    <source>
        <strain evidence="2">CGMCC 1.15928</strain>
    </source>
</reference>
<organism evidence="1 2">
    <name type="scientific">Henriciella pelagia</name>
    <dbReference type="NCBI Taxonomy" id="1977912"/>
    <lineage>
        <taxon>Bacteria</taxon>
        <taxon>Pseudomonadati</taxon>
        <taxon>Pseudomonadota</taxon>
        <taxon>Alphaproteobacteria</taxon>
        <taxon>Hyphomonadales</taxon>
        <taxon>Hyphomonadaceae</taxon>
        <taxon>Henriciella</taxon>
    </lineage>
</organism>